<dbReference type="PANTHER" id="PTHR11530">
    <property type="entry name" value="D-AMINO ACID OXIDASE"/>
    <property type="match status" value="1"/>
</dbReference>
<dbReference type="Proteomes" id="UP000012174">
    <property type="component" value="Unassembled WGS sequence"/>
</dbReference>
<feature type="binding site" evidence="6">
    <location>
        <position position="189"/>
    </location>
    <ligand>
        <name>FAD</name>
        <dbReference type="ChEBI" id="CHEBI:57692"/>
    </ligand>
</feature>
<dbReference type="SUPFAM" id="SSF51971">
    <property type="entry name" value="Nucleotide-binding domain"/>
    <property type="match status" value="1"/>
</dbReference>
<dbReference type="KEGG" id="ela:UCREL1_4261"/>
<dbReference type="GO" id="GO:0071949">
    <property type="term" value="F:FAD binding"/>
    <property type="evidence" value="ECO:0007669"/>
    <property type="project" value="InterPro"/>
</dbReference>
<dbReference type="SUPFAM" id="SSF54373">
    <property type="entry name" value="FAD-linked reductases, C-terminal domain"/>
    <property type="match status" value="1"/>
</dbReference>
<feature type="domain" description="FAD dependent oxidoreductase" evidence="7">
    <location>
        <begin position="10"/>
        <end position="334"/>
    </location>
</feature>
<evidence type="ECO:0000256" key="2">
    <source>
        <dbReference type="ARBA" id="ARBA00006730"/>
    </source>
</evidence>
<evidence type="ECO:0000256" key="3">
    <source>
        <dbReference type="ARBA" id="ARBA00022630"/>
    </source>
</evidence>
<dbReference type="OMA" id="PGMREPK"/>
<sequence>MAPLNSNDSIVIVGAGIIGLDVALVLSEKGYGLSITVVAEHFPGDTSVNYTSPWAGCNFSAISGTDANALRWDRLGYAHLSRLASECPEEAYVHWTPATELWDEDVPRDKIQHMSEYLKDFRVLPEAELPERVKFGTSFSTVTVNAPEHIKYLQRRLRDQYGVRFVRERLPSIQSAYASTSTKIVFNCTGLGSKTLPGVEDPKCYPTRGQVVLVKAPHVRTNVMRHGADYETYVIPRPGSNGNVILGGYMQKRVNDGSTYASEAESILARTRHLSSELRQQEPEVLAVFAGLRPSREGGARVEREEILVGEQRRALVHNYGAGGTGFQAGYGMALESVATVEDVLREIKCNIPQSRL</sequence>
<reference evidence="9" key="1">
    <citation type="journal article" date="2013" name="Genome Announc.">
        <title>Draft genome sequence of the grapevine dieback fungus Eutypa lata UCR-EL1.</title>
        <authorList>
            <person name="Blanco-Ulate B."/>
            <person name="Rolshausen P.E."/>
            <person name="Cantu D."/>
        </authorList>
    </citation>
    <scope>NUCLEOTIDE SEQUENCE [LARGE SCALE GENOMIC DNA]</scope>
    <source>
        <strain evidence="9">UCR-EL1</strain>
    </source>
</reference>
<evidence type="ECO:0000259" key="7">
    <source>
        <dbReference type="Pfam" id="PF01266"/>
    </source>
</evidence>
<organism evidence="8 9">
    <name type="scientific">Eutypa lata (strain UCR-EL1)</name>
    <name type="common">Grapevine dieback disease fungus</name>
    <name type="synonym">Eutypa armeniacae</name>
    <dbReference type="NCBI Taxonomy" id="1287681"/>
    <lineage>
        <taxon>Eukaryota</taxon>
        <taxon>Fungi</taxon>
        <taxon>Dikarya</taxon>
        <taxon>Ascomycota</taxon>
        <taxon>Pezizomycotina</taxon>
        <taxon>Sordariomycetes</taxon>
        <taxon>Xylariomycetidae</taxon>
        <taxon>Xylariales</taxon>
        <taxon>Diatrypaceae</taxon>
        <taxon>Eutypa</taxon>
    </lineage>
</organism>
<keyword evidence="5" id="KW-0560">Oxidoreductase</keyword>
<proteinExistence type="inferred from homology"/>
<dbReference type="Gene3D" id="3.30.9.10">
    <property type="entry name" value="D-Amino Acid Oxidase, subunit A, domain 2"/>
    <property type="match status" value="1"/>
</dbReference>
<dbReference type="Pfam" id="PF01266">
    <property type="entry name" value="DAO"/>
    <property type="match status" value="1"/>
</dbReference>
<dbReference type="eggNOG" id="KOG3923">
    <property type="taxonomic scope" value="Eukaryota"/>
</dbReference>
<evidence type="ECO:0000256" key="4">
    <source>
        <dbReference type="ARBA" id="ARBA00022827"/>
    </source>
</evidence>
<dbReference type="Gene3D" id="3.40.50.720">
    <property type="entry name" value="NAD(P)-binding Rossmann-like Domain"/>
    <property type="match status" value="1"/>
</dbReference>
<dbReference type="InterPro" id="IPR006076">
    <property type="entry name" value="FAD-dep_OxRdtase"/>
</dbReference>
<protein>
    <submittedName>
        <fullName evidence="8">Putative d-amino acid protein</fullName>
    </submittedName>
</protein>
<evidence type="ECO:0000256" key="5">
    <source>
        <dbReference type="ARBA" id="ARBA00023002"/>
    </source>
</evidence>
<dbReference type="HOGENOM" id="CLU_034311_1_0_1"/>
<comment type="cofactor">
    <cofactor evidence="1 6">
        <name>FAD</name>
        <dbReference type="ChEBI" id="CHEBI:57692"/>
    </cofactor>
</comment>
<comment type="similarity">
    <text evidence="2">Belongs to the DAMOX/DASOX family.</text>
</comment>
<evidence type="ECO:0000313" key="9">
    <source>
        <dbReference type="Proteomes" id="UP000012174"/>
    </source>
</evidence>
<evidence type="ECO:0000256" key="1">
    <source>
        <dbReference type="ARBA" id="ARBA00001974"/>
    </source>
</evidence>
<dbReference type="AlphaFoldDB" id="M7TPW7"/>
<dbReference type="PROSITE" id="PS00677">
    <property type="entry name" value="DAO"/>
    <property type="match status" value="1"/>
</dbReference>
<accession>M7TPW7</accession>
<gene>
    <name evidence="8" type="ORF">UCREL1_4261</name>
</gene>
<dbReference type="STRING" id="1287681.M7TPW7"/>
<evidence type="ECO:0000256" key="6">
    <source>
        <dbReference type="PIRSR" id="PIRSR000189-1"/>
    </source>
</evidence>
<keyword evidence="4 6" id="KW-0274">FAD</keyword>
<dbReference type="GO" id="GO:0005737">
    <property type="term" value="C:cytoplasm"/>
    <property type="evidence" value="ECO:0007669"/>
    <property type="project" value="TreeGrafter"/>
</dbReference>
<keyword evidence="3" id="KW-0285">Flavoprotein</keyword>
<feature type="binding site" evidence="6">
    <location>
        <position position="324"/>
    </location>
    <ligand>
        <name>D-dopa</name>
        <dbReference type="ChEBI" id="CHEBI:149689"/>
    </ligand>
</feature>
<keyword evidence="9" id="KW-1185">Reference proteome</keyword>
<dbReference type="PIRSF" id="PIRSF000189">
    <property type="entry name" value="D-aa_oxidase"/>
    <property type="match status" value="1"/>
</dbReference>
<feature type="binding site" evidence="6">
    <location>
        <begin position="51"/>
        <end position="52"/>
    </location>
    <ligand>
        <name>FAD</name>
        <dbReference type="ChEBI" id="CHEBI:57692"/>
    </ligand>
</feature>
<dbReference type="PANTHER" id="PTHR11530:SF11">
    <property type="entry name" value="D-ASPARTATE OXIDASE"/>
    <property type="match status" value="1"/>
</dbReference>
<dbReference type="GO" id="GO:0019478">
    <property type="term" value="P:D-amino acid catabolic process"/>
    <property type="evidence" value="ECO:0007669"/>
    <property type="project" value="TreeGrafter"/>
</dbReference>
<evidence type="ECO:0000313" key="8">
    <source>
        <dbReference type="EMBL" id="EMR68740.1"/>
    </source>
</evidence>
<dbReference type="InterPro" id="IPR023209">
    <property type="entry name" value="DAO"/>
</dbReference>
<dbReference type="EMBL" id="KB706190">
    <property type="protein sequence ID" value="EMR68740.1"/>
    <property type="molecule type" value="Genomic_DNA"/>
</dbReference>
<dbReference type="GO" id="GO:0003884">
    <property type="term" value="F:D-amino-acid oxidase activity"/>
    <property type="evidence" value="ECO:0007669"/>
    <property type="project" value="EnsemblFungi"/>
</dbReference>
<feature type="binding site" evidence="6">
    <location>
        <position position="226"/>
    </location>
    <ligand>
        <name>D-dopa</name>
        <dbReference type="ChEBI" id="CHEBI:149689"/>
    </ligand>
</feature>
<name>M7TPW7_EUTLA</name>
<feature type="binding site" evidence="6">
    <location>
        <position position="293"/>
    </location>
    <ligand>
        <name>D-dopa</name>
        <dbReference type="ChEBI" id="CHEBI:149689"/>
    </ligand>
</feature>
<dbReference type="InterPro" id="IPR006181">
    <property type="entry name" value="D-amino_acid_oxidase_CS"/>
</dbReference>
<feature type="binding site" evidence="6">
    <location>
        <position position="233"/>
    </location>
    <ligand>
        <name>D-dopa</name>
        <dbReference type="ChEBI" id="CHEBI:149689"/>
    </ligand>
</feature>
<dbReference type="OrthoDB" id="2015447at2759"/>